<accession>A0A3R5QXY6</accession>
<dbReference type="RefSeq" id="WP_128212837.1">
    <property type="nucleotide sequence ID" value="NZ_CP025746.1"/>
</dbReference>
<keyword evidence="3" id="KW-1185">Reference proteome</keyword>
<dbReference type="Gene3D" id="2.130.10.120">
    <property type="entry name" value="Prolyl oligopeptidase, N-terminal domain"/>
    <property type="match status" value="1"/>
</dbReference>
<evidence type="ECO:0000313" key="2">
    <source>
        <dbReference type="EMBL" id="QAA32047.1"/>
    </source>
</evidence>
<evidence type="ECO:0000256" key="1">
    <source>
        <dbReference type="SAM" id="SignalP"/>
    </source>
</evidence>
<dbReference type="OrthoDB" id="1889062at2"/>
<proteinExistence type="predicted"/>
<reference evidence="2 3" key="1">
    <citation type="submission" date="2018-01" db="EMBL/GenBank/DDBJ databases">
        <title>Genome Sequencing and Assembly of Anaerobacter polyendosporus strain CT4.</title>
        <authorList>
            <person name="Tachaapaikoon C."/>
            <person name="Sutheeworapong S."/>
            <person name="Jenjaroenpun P."/>
            <person name="Wongsurawat T."/>
            <person name="Nookeaw I."/>
            <person name="Cheawchanlertfa P."/>
            <person name="Kosugi A."/>
            <person name="Cheevadhanarak S."/>
            <person name="Ratanakhanokchai K."/>
        </authorList>
    </citation>
    <scope>NUCLEOTIDE SEQUENCE [LARGE SCALE GENOMIC DNA]</scope>
    <source>
        <strain evidence="2 3">CT4</strain>
    </source>
</reference>
<keyword evidence="1" id="KW-0732">Signal</keyword>
<feature type="chain" id="PRO_5039363350" description="DUF5050 domain-containing protein" evidence="1">
    <location>
        <begin position="20"/>
        <end position="333"/>
    </location>
</feature>
<gene>
    <name evidence="2" type="ORF">C1I91_10485</name>
</gene>
<feature type="signal peptide" evidence="1">
    <location>
        <begin position="1"/>
        <end position="19"/>
    </location>
</feature>
<dbReference type="EMBL" id="CP025746">
    <property type="protein sequence ID" value="QAA32047.1"/>
    <property type="molecule type" value="Genomic_DNA"/>
</dbReference>
<dbReference type="Proteomes" id="UP000286268">
    <property type="component" value="Chromosome"/>
</dbReference>
<sequence>MKKVIAALMLIIMSVILFGCDDDIKEPSTNEKVAVQWPEHMMLYSSGDDYTYYSITDESVRKTEALVAGNILDVNADKHILLYQDADKKGYYLSRDEKNIKLSIKEQIKSCQISPDGEKILYSVEKEDGSVSYFLYDVEKNKSLELSDLMISGDMYFWKDKDSIIFYGIDGENKGGIFKYNLDTKKIESSLILKGIVEKFLQDNGSIVYILNKDDKRKTYVLDTNTFKDKLVSDKIQSIGDMTYDGKDLYFTGIIKDNLYSLYKITMAQEKPLRLIYDLPSKVAENKKILKLGSKIILVGKDEDNNELVARYNITDKAIEILVDNIGQYDILF</sequence>
<name>A0A3R5QXY6_9CLOT</name>
<evidence type="ECO:0008006" key="4">
    <source>
        <dbReference type="Google" id="ProtNLM"/>
    </source>
</evidence>
<organism evidence="2 3">
    <name type="scientific">Clostridium manihotivorum</name>
    <dbReference type="NCBI Taxonomy" id="2320868"/>
    <lineage>
        <taxon>Bacteria</taxon>
        <taxon>Bacillati</taxon>
        <taxon>Bacillota</taxon>
        <taxon>Clostridia</taxon>
        <taxon>Eubacteriales</taxon>
        <taxon>Clostridiaceae</taxon>
        <taxon>Clostridium</taxon>
    </lineage>
</organism>
<evidence type="ECO:0000313" key="3">
    <source>
        <dbReference type="Proteomes" id="UP000286268"/>
    </source>
</evidence>
<dbReference type="AlphaFoldDB" id="A0A3R5QXY6"/>
<dbReference type="PROSITE" id="PS51257">
    <property type="entry name" value="PROKAR_LIPOPROTEIN"/>
    <property type="match status" value="1"/>
</dbReference>
<protein>
    <recommendedName>
        <fullName evidence="4">DUF5050 domain-containing protein</fullName>
    </recommendedName>
</protein>
<dbReference type="KEGG" id="cmah:C1I91_10485"/>
<dbReference type="SUPFAM" id="SSF69304">
    <property type="entry name" value="Tricorn protease N-terminal domain"/>
    <property type="match status" value="1"/>
</dbReference>